<feature type="transmembrane region" description="Helical" evidence="2">
    <location>
        <begin position="102"/>
        <end position="121"/>
    </location>
</feature>
<protein>
    <submittedName>
        <fullName evidence="4">MAB_1171c family putative transporter</fullName>
    </submittedName>
</protein>
<organism evidence="4 5">
    <name type="scientific">Streptomyces microflavus</name>
    <name type="common">Streptomyces lipmanii</name>
    <dbReference type="NCBI Taxonomy" id="1919"/>
    <lineage>
        <taxon>Bacteria</taxon>
        <taxon>Bacillati</taxon>
        <taxon>Actinomycetota</taxon>
        <taxon>Actinomycetes</taxon>
        <taxon>Kitasatosporales</taxon>
        <taxon>Streptomycetaceae</taxon>
        <taxon>Streptomyces</taxon>
    </lineage>
</organism>
<feature type="transmembrane region" description="Helical" evidence="2">
    <location>
        <begin position="6"/>
        <end position="21"/>
    </location>
</feature>
<feature type="domain" description="DUF6545" evidence="3">
    <location>
        <begin position="247"/>
        <end position="384"/>
    </location>
</feature>
<gene>
    <name evidence="4" type="ORF">ABR748_31215</name>
</gene>
<dbReference type="NCBIfam" id="NF042915">
    <property type="entry name" value="MAB_1171c_fam"/>
    <property type="match status" value="1"/>
</dbReference>
<evidence type="ECO:0000256" key="2">
    <source>
        <dbReference type="SAM" id="Phobius"/>
    </source>
</evidence>
<feature type="transmembrane region" description="Helical" evidence="2">
    <location>
        <begin position="218"/>
        <end position="240"/>
    </location>
</feature>
<keyword evidence="2" id="KW-1133">Transmembrane helix</keyword>
<feature type="region of interest" description="Disordered" evidence="1">
    <location>
        <begin position="349"/>
        <end position="368"/>
    </location>
</feature>
<keyword evidence="2" id="KW-0472">Membrane</keyword>
<feature type="region of interest" description="Disordered" evidence="1">
    <location>
        <begin position="388"/>
        <end position="448"/>
    </location>
</feature>
<feature type="transmembrane region" description="Helical" evidence="2">
    <location>
        <begin position="33"/>
        <end position="52"/>
    </location>
</feature>
<dbReference type="Proteomes" id="UP001456562">
    <property type="component" value="Unassembled WGS sequence"/>
</dbReference>
<evidence type="ECO:0000256" key="1">
    <source>
        <dbReference type="SAM" id="MobiDB-lite"/>
    </source>
</evidence>
<evidence type="ECO:0000313" key="4">
    <source>
        <dbReference type="EMBL" id="MER0428649.1"/>
    </source>
</evidence>
<feature type="transmembrane region" description="Helical" evidence="2">
    <location>
        <begin position="127"/>
        <end position="144"/>
    </location>
</feature>
<dbReference type="InterPro" id="IPR050039">
    <property type="entry name" value="MAB_1171c-like"/>
</dbReference>
<sequence length="448" mass="48162">MINVLFTGTAVVLLCFAAYWVRGRGGHRPTGTWAMAALLTSFALAFASYAPAVERAVESVVPHVARLLSNTFTLTAATAVLAFLFQLNLDRERADRQIRLRVIALAISVTGMTAFFVAEQLTGRNPVLYACYVLIYISYLGYTAKDFLLQTWAHSKRSTRRSQRWGLRTTSVGCGFALLYAAYKLFALISICLGLGLIPDHARCSSPLTPFRCAFSVTAPAVAVLLITVGLTLPALLWPLSQLRRRRWERNSFTALEPLWREVTSAVPEVVLDPGTTEVDSHDLDFHLHRRVIEINDCVLALRPYRRTSVRDAAAAEAARRGTAGTPWGEAEVEAAVIAAAVAAKRTGLPLDGDEAPPATGTRSRKGDLPAETAWLLLVAEAYARHPAPENTGAASPSHPGAENAEAALPGRPAPEHAEAASPSHPTPEHAEAASPSHPTPKNAGAAS</sequence>
<feature type="transmembrane region" description="Helical" evidence="2">
    <location>
        <begin position="72"/>
        <end position="90"/>
    </location>
</feature>
<name>A0ABV1QBV5_STRMI</name>
<accession>A0ABV1QBV5</accession>
<dbReference type="Pfam" id="PF20182">
    <property type="entry name" value="DUF6545"/>
    <property type="match status" value="1"/>
</dbReference>
<dbReference type="InterPro" id="IPR046675">
    <property type="entry name" value="DUF6545"/>
</dbReference>
<dbReference type="EMBL" id="JBEJUE010000040">
    <property type="protein sequence ID" value="MER0428649.1"/>
    <property type="molecule type" value="Genomic_DNA"/>
</dbReference>
<feature type="transmembrane region" description="Helical" evidence="2">
    <location>
        <begin position="165"/>
        <end position="198"/>
    </location>
</feature>
<evidence type="ECO:0000313" key="5">
    <source>
        <dbReference type="Proteomes" id="UP001456562"/>
    </source>
</evidence>
<evidence type="ECO:0000259" key="3">
    <source>
        <dbReference type="Pfam" id="PF20182"/>
    </source>
</evidence>
<dbReference type="RefSeq" id="WP_350240717.1">
    <property type="nucleotide sequence ID" value="NZ_JBEJUE010000040.1"/>
</dbReference>
<keyword evidence="2" id="KW-0812">Transmembrane</keyword>
<proteinExistence type="predicted"/>
<comment type="caution">
    <text evidence="4">The sequence shown here is derived from an EMBL/GenBank/DDBJ whole genome shotgun (WGS) entry which is preliminary data.</text>
</comment>
<reference evidence="4 5" key="1">
    <citation type="submission" date="2024-01" db="EMBL/GenBank/DDBJ databases">
        <title>Metagenomic exploration of the rhizosphere soil microbial community and their significance in facilitating the development of wild simulated ginseng.</title>
        <authorList>
            <person name="Huang J."/>
        </authorList>
    </citation>
    <scope>NUCLEOTIDE SEQUENCE [LARGE SCALE GENOMIC DNA]</scope>
    <source>
        <strain evidence="4 5">WY141</strain>
    </source>
</reference>
<keyword evidence="5" id="KW-1185">Reference proteome</keyword>